<organism evidence="2 3">
    <name type="scientific">Ornithinimicrobium humiphilum</name>
    <dbReference type="NCBI Taxonomy" id="125288"/>
    <lineage>
        <taxon>Bacteria</taxon>
        <taxon>Bacillati</taxon>
        <taxon>Actinomycetota</taxon>
        <taxon>Actinomycetes</taxon>
        <taxon>Micrococcales</taxon>
        <taxon>Ornithinimicrobiaceae</taxon>
        <taxon>Ornithinimicrobium</taxon>
    </lineage>
</organism>
<accession>A0A543KMA9</accession>
<dbReference type="InterPro" id="IPR032710">
    <property type="entry name" value="NTF2-like_dom_sf"/>
</dbReference>
<feature type="domain" description="SnoaL-like" evidence="1">
    <location>
        <begin position="10"/>
        <end position="131"/>
    </location>
</feature>
<dbReference type="Proteomes" id="UP000315133">
    <property type="component" value="Unassembled WGS sequence"/>
</dbReference>
<dbReference type="EMBL" id="VFPU01000001">
    <property type="protein sequence ID" value="TQM96217.1"/>
    <property type="molecule type" value="Genomic_DNA"/>
</dbReference>
<dbReference type="CDD" id="cd00531">
    <property type="entry name" value="NTF2_like"/>
    <property type="match status" value="1"/>
</dbReference>
<dbReference type="Pfam" id="PF13577">
    <property type="entry name" value="SnoaL_4"/>
    <property type="match status" value="1"/>
</dbReference>
<dbReference type="InterPro" id="IPR037401">
    <property type="entry name" value="SnoaL-like"/>
</dbReference>
<gene>
    <name evidence="2" type="ORF">FB476_1081</name>
</gene>
<reference evidence="2 3" key="1">
    <citation type="submission" date="2019-06" db="EMBL/GenBank/DDBJ databases">
        <title>Sequencing the genomes of 1000 actinobacteria strains.</title>
        <authorList>
            <person name="Klenk H.-P."/>
        </authorList>
    </citation>
    <scope>NUCLEOTIDE SEQUENCE [LARGE SCALE GENOMIC DNA]</scope>
    <source>
        <strain evidence="2 3">DSM 12362</strain>
    </source>
</reference>
<comment type="caution">
    <text evidence="2">The sequence shown here is derived from an EMBL/GenBank/DDBJ whole genome shotgun (WGS) entry which is preliminary data.</text>
</comment>
<dbReference type="RefSeq" id="WP_170233532.1">
    <property type="nucleotide sequence ID" value="NZ_BAAAIL010000003.1"/>
</dbReference>
<dbReference type="Gene3D" id="3.10.450.50">
    <property type="match status" value="1"/>
</dbReference>
<name>A0A543KMA9_9MICO</name>
<proteinExistence type="predicted"/>
<sequence length="180" mass="20784">MTDDLATRLRRIEDRLEIEELLARYANACDDRDMAALGACFASDFEFDSVAGHAVGREAALDYYRGRLGLYGMTFHIPHTLVLQEHEQDTAAGLVTSHAEMELERELFVTGFRYSDRYVREQGRWCFRARHVQAFYAMPLGQLAQGLDEYRLRWPHAGPQRAPLPELLPSWDDFQRSRST</sequence>
<protein>
    <submittedName>
        <fullName evidence="2">SnoaL-like protein</fullName>
    </submittedName>
</protein>
<evidence type="ECO:0000259" key="1">
    <source>
        <dbReference type="Pfam" id="PF13577"/>
    </source>
</evidence>
<evidence type="ECO:0000313" key="3">
    <source>
        <dbReference type="Proteomes" id="UP000315133"/>
    </source>
</evidence>
<keyword evidence="3" id="KW-1185">Reference proteome</keyword>
<dbReference type="SUPFAM" id="SSF54427">
    <property type="entry name" value="NTF2-like"/>
    <property type="match status" value="1"/>
</dbReference>
<evidence type="ECO:0000313" key="2">
    <source>
        <dbReference type="EMBL" id="TQM96217.1"/>
    </source>
</evidence>
<dbReference type="AlphaFoldDB" id="A0A543KMA9"/>